<dbReference type="InterPro" id="IPR050493">
    <property type="entry name" value="FAD-dep_Monooxygenase_BioMet"/>
</dbReference>
<dbReference type="GO" id="GO:0004497">
    <property type="term" value="F:monooxygenase activity"/>
    <property type="evidence" value="ECO:0007669"/>
    <property type="project" value="UniProtKB-KW"/>
</dbReference>
<dbReference type="SUPFAM" id="SSF51905">
    <property type="entry name" value="FAD/NAD(P)-binding domain"/>
    <property type="match status" value="1"/>
</dbReference>
<dbReference type="InterPro" id="IPR002938">
    <property type="entry name" value="FAD-bd"/>
</dbReference>
<reference evidence="6" key="1">
    <citation type="journal article" date="2019" name="Int. J. Syst. Evol. Microbiol.">
        <title>The Global Catalogue of Microorganisms (GCM) 10K type strain sequencing project: providing services to taxonomists for standard genome sequencing and annotation.</title>
        <authorList>
            <consortium name="The Broad Institute Genomics Platform"/>
            <consortium name="The Broad Institute Genome Sequencing Center for Infectious Disease"/>
            <person name="Wu L."/>
            <person name="Ma J."/>
        </authorList>
    </citation>
    <scope>NUCLEOTIDE SEQUENCE [LARGE SCALE GENOMIC DNA]</scope>
    <source>
        <strain evidence="6">CGMCC 4.7676</strain>
    </source>
</reference>
<gene>
    <name evidence="5" type="ORF">ACFOSH_15045</name>
</gene>
<evidence type="ECO:0000313" key="6">
    <source>
        <dbReference type="Proteomes" id="UP001595645"/>
    </source>
</evidence>
<dbReference type="PANTHER" id="PTHR13789">
    <property type="entry name" value="MONOOXYGENASE"/>
    <property type="match status" value="1"/>
</dbReference>
<dbReference type="InterPro" id="IPR036188">
    <property type="entry name" value="FAD/NAD-bd_sf"/>
</dbReference>
<evidence type="ECO:0000256" key="3">
    <source>
        <dbReference type="SAM" id="MobiDB-lite"/>
    </source>
</evidence>
<accession>A0ABV7NX54</accession>
<evidence type="ECO:0000313" key="5">
    <source>
        <dbReference type="EMBL" id="MFC3450748.1"/>
    </source>
</evidence>
<keyword evidence="6" id="KW-1185">Reference proteome</keyword>
<dbReference type="Gene3D" id="3.50.50.60">
    <property type="entry name" value="FAD/NAD(P)-binding domain"/>
    <property type="match status" value="1"/>
</dbReference>
<proteinExistence type="predicted"/>
<name>A0ABV7NX54_9PSEU</name>
<evidence type="ECO:0000259" key="4">
    <source>
        <dbReference type="Pfam" id="PF01494"/>
    </source>
</evidence>
<dbReference type="RefSeq" id="WP_378239481.1">
    <property type="nucleotide sequence ID" value="NZ_JBHRWK010000020.1"/>
</dbReference>
<evidence type="ECO:0000256" key="1">
    <source>
        <dbReference type="ARBA" id="ARBA00023002"/>
    </source>
</evidence>
<dbReference type="Pfam" id="PF01494">
    <property type="entry name" value="FAD_binding_3"/>
    <property type="match status" value="1"/>
</dbReference>
<organism evidence="5 6">
    <name type="scientific">Amycolatopsis speibonae</name>
    <dbReference type="NCBI Taxonomy" id="1450224"/>
    <lineage>
        <taxon>Bacteria</taxon>
        <taxon>Bacillati</taxon>
        <taxon>Actinomycetota</taxon>
        <taxon>Actinomycetes</taxon>
        <taxon>Pseudonocardiales</taxon>
        <taxon>Pseudonocardiaceae</taxon>
        <taxon>Amycolatopsis</taxon>
    </lineage>
</organism>
<dbReference type="EMBL" id="JBHRWK010000020">
    <property type="protein sequence ID" value="MFC3450748.1"/>
    <property type="molecule type" value="Genomic_DNA"/>
</dbReference>
<keyword evidence="1" id="KW-0560">Oxidoreductase</keyword>
<feature type="compositionally biased region" description="Basic residues" evidence="3">
    <location>
        <begin position="342"/>
        <end position="354"/>
    </location>
</feature>
<dbReference type="PRINTS" id="PR00420">
    <property type="entry name" value="RNGMNOXGNASE"/>
</dbReference>
<dbReference type="Proteomes" id="UP001595645">
    <property type="component" value="Unassembled WGS sequence"/>
</dbReference>
<feature type="domain" description="FAD-binding" evidence="4">
    <location>
        <begin position="5"/>
        <end position="339"/>
    </location>
</feature>
<sequence length="398" mass="42941">MTHHAIIVGGGIAGSAAAIALRKAGITAEVYEARHDGGDYSGAALRLPRNGLNALRALDAHDLVTDISYPVANTELSSGTGRHLGTVSFTGNGPNDVPRTMPRARLARVLRSTAADRGAAVTMNKRLIAATSRSGSVIATFDDGSTTEGTVLIGADGLNSTTRRLTFPSAPEPRYAGTHLIYGYAPATTTVPPSPNAFHIYWGKKATFGYTSAAGDIYWYANIASPAPLAADVPRDIETWRERLIGLFRRDRTPATDVIRAADVILPSNARTLDTLQTWHTDHTIHIGDAAHAVPPATEQGAALALEDAVVLAQALRDNDQTAAALEAFEATRRERVTRAGASRRSRTRHRRGTPRWLEQRNRDRRIAQAARSGAMNPPAWLHDHQITWNEIPNDKAR</sequence>
<feature type="region of interest" description="Disordered" evidence="3">
    <location>
        <begin position="337"/>
        <end position="363"/>
    </location>
</feature>
<keyword evidence="2 5" id="KW-0503">Monooxygenase</keyword>
<protein>
    <submittedName>
        <fullName evidence="5">FAD-dependent monooxygenase</fullName>
    </submittedName>
</protein>
<evidence type="ECO:0000256" key="2">
    <source>
        <dbReference type="ARBA" id="ARBA00023033"/>
    </source>
</evidence>
<dbReference type="PANTHER" id="PTHR13789:SF309">
    <property type="entry name" value="PUTATIVE (AFU_ORTHOLOGUE AFUA_6G14510)-RELATED"/>
    <property type="match status" value="1"/>
</dbReference>
<comment type="caution">
    <text evidence="5">The sequence shown here is derived from an EMBL/GenBank/DDBJ whole genome shotgun (WGS) entry which is preliminary data.</text>
</comment>